<dbReference type="SMART" id="SM00184">
    <property type="entry name" value="RING"/>
    <property type="match status" value="1"/>
</dbReference>
<dbReference type="EMBL" id="HG001489">
    <property type="protein sequence ID" value="CDF32392.1"/>
    <property type="molecule type" value="Genomic_DNA"/>
</dbReference>
<feature type="transmembrane region" description="Helical" evidence="16">
    <location>
        <begin position="285"/>
        <end position="306"/>
    </location>
</feature>
<keyword evidence="5" id="KW-0808">Transferase</keyword>
<feature type="transmembrane region" description="Helical" evidence="16">
    <location>
        <begin position="312"/>
        <end position="336"/>
    </location>
</feature>
<sequence length="574" mass="64026">MGYALLTAKNYKSDLSPRVNVVFGELLLRDGPYRSPREVSLHLIGVYEWATGVLVLIGDVLFEDVQSAVQKLYTAFNDAHTHGPAHSLTAQNITQEAFIQALAPRFTEHRKQFAGSRPNAQRHKGVASQCPFIASFAIARGSYSDSLPQENEYTSLSTGPGAASPGQGVPDPSGASILESARGDVGADIAPGFLSNGVGPPAGAEEHVSEQDEMVRMHGTFESDACKTKMTIELSTLDTDKLFGKAINYTLLVTVVAFAQVIVLIRQMEMTSTQAGARRVSLMTVGLQAVADSYLCLGHLTMGIAVQSLFNAFATAAFFKFICFSIFLMRWMLLIWKARRPSGFSEGWEAMRRELSMLYSRFYGSLLLGIFLLYQMQNHIRLFVFALYAFWVPQIILNVVEDHRRPLLPIYIIATSVTRLAIPLYFWGCPQNFLHIQPQPSSVMALVAWLAIQVIILLSQYKFGPRWFIPKAFLPEKYDYYRPLPMGDEGLEDDIEAQEGTREEDEEGSDKRPLVGGMSNEPKRECCICMESVGVHARDRMVTPCNHFFHAICLERWLEVRLECALCRTAVPPP</sequence>
<evidence type="ECO:0000256" key="10">
    <source>
        <dbReference type="ARBA" id="ARBA00022786"/>
    </source>
</evidence>
<dbReference type="Gramene" id="CDF32392">
    <property type="protein sequence ID" value="CDF32392"/>
    <property type="gene ID" value="CHC_T00008157001"/>
</dbReference>
<dbReference type="Pfam" id="PF11145">
    <property type="entry name" value="DUF2921"/>
    <property type="match status" value="1"/>
</dbReference>
<evidence type="ECO:0000256" key="4">
    <source>
        <dbReference type="ARBA" id="ARBA00012483"/>
    </source>
</evidence>
<keyword evidence="9 14" id="KW-0863">Zinc-finger</keyword>
<keyword evidence="12 16" id="KW-1133">Transmembrane helix</keyword>
<evidence type="ECO:0000256" key="2">
    <source>
        <dbReference type="ARBA" id="ARBA00004127"/>
    </source>
</evidence>
<dbReference type="SUPFAM" id="SSF57850">
    <property type="entry name" value="RING/U-box"/>
    <property type="match status" value="1"/>
</dbReference>
<evidence type="ECO:0000256" key="3">
    <source>
        <dbReference type="ARBA" id="ARBA00004906"/>
    </source>
</evidence>
<evidence type="ECO:0000256" key="12">
    <source>
        <dbReference type="ARBA" id="ARBA00022989"/>
    </source>
</evidence>
<dbReference type="SMART" id="SM00744">
    <property type="entry name" value="RINGv"/>
    <property type="match status" value="1"/>
</dbReference>
<evidence type="ECO:0000256" key="6">
    <source>
        <dbReference type="ARBA" id="ARBA00022692"/>
    </source>
</evidence>
<reference evidence="19" key="1">
    <citation type="journal article" date="2013" name="Proc. Natl. Acad. Sci. U.S.A.">
        <title>Genome structure and metabolic features in the red seaweed Chondrus crispus shed light on evolution of the Archaeplastida.</title>
        <authorList>
            <person name="Collen J."/>
            <person name="Porcel B."/>
            <person name="Carre W."/>
            <person name="Ball S.G."/>
            <person name="Chaparro C."/>
            <person name="Tonon T."/>
            <person name="Barbeyron T."/>
            <person name="Michel G."/>
            <person name="Noel B."/>
            <person name="Valentin K."/>
            <person name="Elias M."/>
            <person name="Artiguenave F."/>
            <person name="Arun A."/>
            <person name="Aury J.M."/>
            <person name="Barbosa-Neto J.F."/>
            <person name="Bothwell J.H."/>
            <person name="Bouget F.Y."/>
            <person name="Brillet L."/>
            <person name="Cabello-Hurtado F."/>
            <person name="Capella-Gutierrez S."/>
            <person name="Charrier B."/>
            <person name="Cladiere L."/>
            <person name="Cock J.M."/>
            <person name="Coelho S.M."/>
            <person name="Colleoni C."/>
            <person name="Czjzek M."/>
            <person name="Da Silva C."/>
            <person name="Delage L."/>
            <person name="Denoeud F."/>
            <person name="Deschamps P."/>
            <person name="Dittami S.M."/>
            <person name="Gabaldon T."/>
            <person name="Gachon C.M."/>
            <person name="Groisillier A."/>
            <person name="Herve C."/>
            <person name="Jabbari K."/>
            <person name="Katinka M."/>
            <person name="Kloareg B."/>
            <person name="Kowalczyk N."/>
            <person name="Labadie K."/>
            <person name="Leblanc C."/>
            <person name="Lopez P.J."/>
            <person name="McLachlan D.H."/>
            <person name="Meslet-Cladiere L."/>
            <person name="Moustafa A."/>
            <person name="Nehr Z."/>
            <person name="Nyvall Collen P."/>
            <person name="Panaud O."/>
            <person name="Partensky F."/>
            <person name="Poulain J."/>
            <person name="Rensing S.A."/>
            <person name="Rousvoal S."/>
            <person name="Samson G."/>
            <person name="Symeonidi A."/>
            <person name="Weissenbach J."/>
            <person name="Zambounis A."/>
            <person name="Wincker P."/>
            <person name="Boyen C."/>
        </authorList>
    </citation>
    <scope>NUCLEOTIDE SEQUENCE [LARGE SCALE GENOMIC DNA]</scope>
    <source>
        <strain evidence="19">cv. Stackhouse</strain>
    </source>
</reference>
<dbReference type="InterPro" id="IPR021319">
    <property type="entry name" value="DUF2921"/>
</dbReference>
<evidence type="ECO:0000256" key="11">
    <source>
        <dbReference type="ARBA" id="ARBA00022833"/>
    </source>
</evidence>
<dbReference type="InterPro" id="IPR050731">
    <property type="entry name" value="HRD1_E3_ubiq-ligases"/>
</dbReference>
<evidence type="ECO:0000256" key="9">
    <source>
        <dbReference type="ARBA" id="ARBA00022771"/>
    </source>
</evidence>
<accession>R7Q198</accession>
<dbReference type="GeneID" id="17319769"/>
<proteinExistence type="predicted"/>
<keyword evidence="13 16" id="KW-0472">Membrane</keyword>
<dbReference type="KEGG" id="ccp:CHC_T00008157001"/>
<dbReference type="OrthoDB" id="9984778at2759"/>
<comment type="catalytic activity">
    <reaction evidence="1">
        <text>S-ubiquitinyl-[E2 ubiquitin-conjugating enzyme]-L-cysteine + [acceptor protein]-L-lysine = [E2 ubiquitin-conjugating enzyme]-L-cysteine + N(6)-ubiquitinyl-[acceptor protein]-L-lysine.</text>
        <dbReference type="EC" id="2.3.2.27"/>
    </reaction>
</comment>
<dbReference type="PANTHER" id="PTHR22763:SF162">
    <property type="entry name" value="TRANSMEMBRANE E3 UBIQUITIN-PROTEIN LIGASE 1"/>
    <property type="match status" value="1"/>
</dbReference>
<dbReference type="GO" id="GO:0061630">
    <property type="term" value="F:ubiquitin protein ligase activity"/>
    <property type="evidence" value="ECO:0007669"/>
    <property type="project" value="UniProtKB-EC"/>
</dbReference>
<evidence type="ECO:0000313" key="18">
    <source>
        <dbReference type="EMBL" id="CDF32392.1"/>
    </source>
</evidence>
<gene>
    <name evidence="18" type="ORF">CHC_T00008157001</name>
</gene>
<dbReference type="GO" id="GO:0012505">
    <property type="term" value="C:endomembrane system"/>
    <property type="evidence" value="ECO:0007669"/>
    <property type="project" value="UniProtKB-SubCell"/>
</dbReference>
<dbReference type="AlphaFoldDB" id="R7Q198"/>
<evidence type="ECO:0000256" key="7">
    <source>
        <dbReference type="ARBA" id="ARBA00022723"/>
    </source>
</evidence>
<feature type="domain" description="RING-type" evidence="17">
    <location>
        <begin position="526"/>
        <end position="568"/>
    </location>
</feature>
<evidence type="ECO:0000256" key="8">
    <source>
        <dbReference type="ARBA" id="ARBA00022729"/>
    </source>
</evidence>
<evidence type="ECO:0000259" key="17">
    <source>
        <dbReference type="PROSITE" id="PS50089"/>
    </source>
</evidence>
<dbReference type="GO" id="GO:0043161">
    <property type="term" value="P:proteasome-mediated ubiquitin-dependent protein catabolic process"/>
    <property type="evidence" value="ECO:0007669"/>
    <property type="project" value="TreeGrafter"/>
</dbReference>
<evidence type="ECO:0000313" key="19">
    <source>
        <dbReference type="Proteomes" id="UP000012073"/>
    </source>
</evidence>
<dbReference type="Pfam" id="PF13639">
    <property type="entry name" value="zf-RING_2"/>
    <property type="match status" value="1"/>
</dbReference>
<feature type="compositionally biased region" description="Acidic residues" evidence="15">
    <location>
        <begin position="498"/>
        <end position="508"/>
    </location>
</feature>
<feature type="transmembrane region" description="Helical" evidence="16">
    <location>
        <begin position="407"/>
        <end position="428"/>
    </location>
</feature>
<comment type="subcellular location">
    <subcellularLocation>
        <location evidence="2">Endomembrane system</location>
        <topology evidence="2">Multi-pass membrane protein</topology>
    </subcellularLocation>
</comment>
<dbReference type="EC" id="2.3.2.27" evidence="4"/>
<dbReference type="PhylomeDB" id="R7Q198"/>
<feature type="region of interest" description="Disordered" evidence="15">
    <location>
        <begin position="498"/>
        <end position="517"/>
    </location>
</feature>
<evidence type="ECO:0000256" key="13">
    <source>
        <dbReference type="ARBA" id="ARBA00023136"/>
    </source>
</evidence>
<evidence type="ECO:0000256" key="1">
    <source>
        <dbReference type="ARBA" id="ARBA00000900"/>
    </source>
</evidence>
<comment type="pathway">
    <text evidence="3">Protein modification; protein ubiquitination.</text>
</comment>
<keyword evidence="8" id="KW-0732">Signal</keyword>
<evidence type="ECO:0000256" key="16">
    <source>
        <dbReference type="SAM" id="Phobius"/>
    </source>
</evidence>
<evidence type="ECO:0000256" key="14">
    <source>
        <dbReference type="PROSITE-ProRule" id="PRU00175"/>
    </source>
</evidence>
<keyword evidence="7" id="KW-0479">Metal-binding</keyword>
<dbReference type="InterPro" id="IPR011016">
    <property type="entry name" value="Znf_RING-CH"/>
</dbReference>
<feature type="region of interest" description="Disordered" evidence="15">
    <location>
        <begin position="148"/>
        <end position="178"/>
    </location>
</feature>
<feature type="transmembrane region" description="Helical" evidence="16">
    <location>
        <begin position="440"/>
        <end position="458"/>
    </location>
</feature>
<protein>
    <recommendedName>
        <fullName evidence="4">RING-type E3 ubiquitin transferase</fullName>
        <ecNumber evidence="4">2.3.2.27</ecNumber>
    </recommendedName>
</protein>
<dbReference type="InterPro" id="IPR013083">
    <property type="entry name" value="Znf_RING/FYVE/PHD"/>
</dbReference>
<evidence type="ECO:0000256" key="15">
    <source>
        <dbReference type="SAM" id="MobiDB-lite"/>
    </source>
</evidence>
<feature type="transmembrane region" description="Helical" evidence="16">
    <location>
        <begin position="380"/>
        <end position="400"/>
    </location>
</feature>
<keyword evidence="10" id="KW-0833">Ubl conjugation pathway</keyword>
<dbReference type="InterPro" id="IPR001841">
    <property type="entry name" value="Znf_RING"/>
</dbReference>
<dbReference type="PROSITE" id="PS50089">
    <property type="entry name" value="ZF_RING_2"/>
    <property type="match status" value="1"/>
</dbReference>
<keyword evidence="6 16" id="KW-0812">Transmembrane</keyword>
<feature type="transmembrane region" description="Helical" evidence="16">
    <location>
        <begin position="246"/>
        <end position="265"/>
    </location>
</feature>
<name>R7Q198_CHOCR</name>
<organism evidence="18 19">
    <name type="scientific">Chondrus crispus</name>
    <name type="common">Carrageen Irish moss</name>
    <name type="synonym">Polymorpha crispa</name>
    <dbReference type="NCBI Taxonomy" id="2769"/>
    <lineage>
        <taxon>Eukaryota</taxon>
        <taxon>Rhodophyta</taxon>
        <taxon>Florideophyceae</taxon>
        <taxon>Rhodymeniophycidae</taxon>
        <taxon>Gigartinales</taxon>
        <taxon>Gigartinaceae</taxon>
        <taxon>Chondrus</taxon>
    </lineage>
</organism>
<evidence type="ECO:0000256" key="5">
    <source>
        <dbReference type="ARBA" id="ARBA00022679"/>
    </source>
</evidence>
<dbReference type="Proteomes" id="UP000012073">
    <property type="component" value="Unassembled WGS sequence"/>
</dbReference>
<keyword evidence="19" id="KW-1185">Reference proteome</keyword>
<dbReference type="Gene3D" id="3.30.40.10">
    <property type="entry name" value="Zinc/RING finger domain, C3HC4 (zinc finger)"/>
    <property type="match status" value="1"/>
</dbReference>
<dbReference type="GO" id="GO:0008270">
    <property type="term" value="F:zinc ion binding"/>
    <property type="evidence" value="ECO:0007669"/>
    <property type="project" value="UniProtKB-KW"/>
</dbReference>
<feature type="transmembrane region" description="Helical" evidence="16">
    <location>
        <begin position="357"/>
        <end position="374"/>
    </location>
</feature>
<dbReference type="RefSeq" id="XP_005712057.1">
    <property type="nucleotide sequence ID" value="XM_005712000.1"/>
</dbReference>
<dbReference type="PANTHER" id="PTHR22763">
    <property type="entry name" value="RING ZINC FINGER PROTEIN"/>
    <property type="match status" value="1"/>
</dbReference>
<feature type="compositionally biased region" description="Polar residues" evidence="15">
    <location>
        <begin position="148"/>
        <end position="158"/>
    </location>
</feature>
<keyword evidence="11" id="KW-0862">Zinc</keyword>
<dbReference type="STRING" id="2769.R7Q198"/>